<evidence type="ECO:0000256" key="1">
    <source>
        <dbReference type="ARBA" id="ARBA00006484"/>
    </source>
</evidence>
<name>A0A4Y7Q6X9_9AGAM</name>
<evidence type="ECO:0000256" key="2">
    <source>
        <dbReference type="ARBA" id="ARBA00022857"/>
    </source>
</evidence>
<dbReference type="PRINTS" id="PR00080">
    <property type="entry name" value="SDRFAMILY"/>
</dbReference>
<dbReference type="OrthoDB" id="2102561at2759"/>
<dbReference type="EMBL" id="ML170174">
    <property type="protein sequence ID" value="TDL22590.1"/>
    <property type="molecule type" value="Genomic_DNA"/>
</dbReference>
<keyword evidence="6" id="KW-1185">Reference proteome</keyword>
<dbReference type="GO" id="GO:0004806">
    <property type="term" value="F:triacylglycerol lipase activity"/>
    <property type="evidence" value="ECO:0007669"/>
    <property type="project" value="TreeGrafter"/>
</dbReference>
<evidence type="ECO:0000313" key="6">
    <source>
        <dbReference type="Proteomes" id="UP000294933"/>
    </source>
</evidence>
<reference evidence="5 6" key="1">
    <citation type="submission" date="2018-06" db="EMBL/GenBank/DDBJ databases">
        <title>A transcriptomic atlas of mushroom development highlights an independent origin of complex multicellularity.</title>
        <authorList>
            <consortium name="DOE Joint Genome Institute"/>
            <person name="Krizsan K."/>
            <person name="Almasi E."/>
            <person name="Merenyi Z."/>
            <person name="Sahu N."/>
            <person name="Viragh M."/>
            <person name="Koszo T."/>
            <person name="Mondo S."/>
            <person name="Kiss B."/>
            <person name="Balint B."/>
            <person name="Kues U."/>
            <person name="Barry K."/>
            <person name="Hegedus J.C."/>
            <person name="Henrissat B."/>
            <person name="Johnson J."/>
            <person name="Lipzen A."/>
            <person name="Ohm R."/>
            <person name="Nagy I."/>
            <person name="Pangilinan J."/>
            <person name="Yan J."/>
            <person name="Xiong Y."/>
            <person name="Grigoriev I.V."/>
            <person name="Hibbett D.S."/>
            <person name="Nagy L.G."/>
        </authorList>
    </citation>
    <scope>NUCLEOTIDE SEQUENCE [LARGE SCALE GENOMIC DNA]</scope>
    <source>
        <strain evidence="5 6">SZMC22713</strain>
    </source>
</reference>
<sequence>MCPARTVLITGCSVGGIGHALAEEFHAKGLQVIATARRMDAMEQLAKKGIETLELDVTNAESIRKVHGRVAEMTYGRLDILVNNAEVKAVFEVNLFAVMAMVQAFSGLLVASGDGRIVNIGSIAGVMPYPFGSVYNASKAALHAYGDTLRLELAPLGIKVITIVTGGVASNIANNPRYILPSSMYEPISEIYAERRARRSQQGALPTSTYAQRVVAQTLKRSPVAWFWTGSFSRICWFLSTFGSRRAFDWLFSWNFGLNILRDKVGKKSR</sequence>
<dbReference type="GO" id="GO:0000140">
    <property type="term" value="F:acylglycerone-phosphate reductase (NADP+) activity"/>
    <property type="evidence" value="ECO:0007669"/>
    <property type="project" value="TreeGrafter"/>
</dbReference>
<dbReference type="PRINTS" id="PR00081">
    <property type="entry name" value="GDHRDH"/>
</dbReference>
<keyword evidence="2" id="KW-0521">NADP</keyword>
<dbReference type="Pfam" id="PF00106">
    <property type="entry name" value="adh_short"/>
    <property type="match status" value="1"/>
</dbReference>
<dbReference type="AlphaFoldDB" id="A0A4Y7Q6X9"/>
<evidence type="ECO:0000313" key="5">
    <source>
        <dbReference type="EMBL" id="TDL22590.1"/>
    </source>
</evidence>
<evidence type="ECO:0000256" key="4">
    <source>
        <dbReference type="RuleBase" id="RU000363"/>
    </source>
</evidence>
<proteinExistence type="inferred from homology"/>
<organism evidence="5 6">
    <name type="scientific">Rickenella mellea</name>
    <dbReference type="NCBI Taxonomy" id="50990"/>
    <lineage>
        <taxon>Eukaryota</taxon>
        <taxon>Fungi</taxon>
        <taxon>Dikarya</taxon>
        <taxon>Basidiomycota</taxon>
        <taxon>Agaricomycotina</taxon>
        <taxon>Agaricomycetes</taxon>
        <taxon>Hymenochaetales</taxon>
        <taxon>Rickenellaceae</taxon>
        <taxon>Rickenella</taxon>
    </lineage>
</organism>
<dbReference type="PANTHER" id="PTHR44169:SF6">
    <property type="entry name" value="NADPH-DEPENDENT 1-ACYLDIHYDROXYACETONE PHOSPHATE REDUCTASE"/>
    <property type="match status" value="1"/>
</dbReference>
<evidence type="ECO:0000256" key="3">
    <source>
        <dbReference type="ARBA" id="ARBA00023002"/>
    </source>
</evidence>
<dbReference type="PROSITE" id="PS00061">
    <property type="entry name" value="ADH_SHORT"/>
    <property type="match status" value="1"/>
</dbReference>
<dbReference type="GO" id="GO:0005811">
    <property type="term" value="C:lipid droplet"/>
    <property type="evidence" value="ECO:0007669"/>
    <property type="project" value="TreeGrafter"/>
</dbReference>
<dbReference type="InterPro" id="IPR036291">
    <property type="entry name" value="NAD(P)-bd_dom_sf"/>
</dbReference>
<gene>
    <name evidence="5" type="ORF">BD410DRAFT_814906</name>
</gene>
<keyword evidence="3" id="KW-0560">Oxidoreductase</keyword>
<dbReference type="Proteomes" id="UP000294933">
    <property type="component" value="Unassembled WGS sequence"/>
</dbReference>
<dbReference type="Gene3D" id="3.40.50.720">
    <property type="entry name" value="NAD(P)-binding Rossmann-like Domain"/>
    <property type="match status" value="1"/>
</dbReference>
<dbReference type="VEuPathDB" id="FungiDB:BD410DRAFT_814906"/>
<protein>
    <submittedName>
        <fullName evidence="5">NAD-P-binding protein</fullName>
    </submittedName>
</protein>
<dbReference type="GO" id="GO:0006654">
    <property type="term" value="P:phosphatidic acid biosynthetic process"/>
    <property type="evidence" value="ECO:0007669"/>
    <property type="project" value="TreeGrafter"/>
</dbReference>
<dbReference type="GO" id="GO:0005783">
    <property type="term" value="C:endoplasmic reticulum"/>
    <property type="evidence" value="ECO:0007669"/>
    <property type="project" value="TreeGrafter"/>
</dbReference>
<dbReference type="GO" id="GO:0019433">
    <property type="term" value="P:triglyceride catabolic process"/>
    <property type="evidence" value="ECO:0007669"/>
    <property type="project" value="TreeGrafter"/>
</dbReference>
<dbReference type="SUPFAM" id="SSF51735">
    <property type="entry name" value="NAD(P)-binding Rossmann-fold domains"/>
    <property type="match status" value="1"/>
</dbReference>
<dbReference type="PANTHER" id="PTHR44169">
    <property type="entry name" value="NADPH-DEPENDENT 1-ACYLDIHYDROXYACETONE PHOSPHATE REDUCTASE"/>
    <property type="match status" value="1"/>
</dbReference>
<dbReference type="InterPro" id="IPR020904">
    <property type="entry name" value="Sc_DH/Rdtase_CS"/>
</dbReference>
<comment type="similarity">
    <text evidence="1 4">Belongs to the short-chain dehydrogenases/reductases (SDR) family.</text>
</comment>
<dbReference type="STRING" id="50990.A0A4Y7Q6X9"/>
<accession>A0A4Y7Q6X9</accession>
<dbReference type="CDD" id="cd05374">
    <property type="entry name" value="17beta-HSD-like_SDR_c"/>
    <property type="match status" value="1"/>
</dbReference>
<dbReference type="InterPro" id="IPR002347">
    <property type="entry name" value="SDR_fam"/>
</dbReference>